<keyword evidence="2" id="KW-0812">Transmembrane</keyword>
<dbReference type="InterPro" id="IPR001461">
    <property type="entry name" value="Aspartic_peptidase_A1"/>
</dbReference>
<accession>A0A6N2BKL2</accession>
<keyword evidence="2" id="KW-0472">Membrane</keyword>
<comment type="similarity">
    <text evidence="1">Belongs to the peptidase A1 family.</text>
</comment>
<sequence>MSSNLIDYFPHNFILGINVVASPSAKPIISAMYPCYLISSSFSENIAEVFPTISLNFAGDASMNLTPTDYLKDMGFVDGAAKWCIHFISRNLSLTTLGDVVLKDRIIVYDLARQRIGWANHNCSLLVNVSITSDTYDVTLASTIYHMLGLILFILNLFWSQ</sequence>
<organism evidence="4">
    <name type="scientific">Solanum chilense</name>
    <name type="common">Tomato</name>
    <name type="synonym">Lycopersicon chilense</name>
    <dbReference type="NCBI Taxonomy" id="4083"/>
    <lineage>
        <taxon>Eukaryota</taxon>
        <taxon>Viridiplantae</taxon>
        <taxon>Streptophyta</taxon>
        <taxon>Embryophyta</taxon>
        <taxon>Tracheophyta</taxon>
        <taxon>Spermatophyta</taxon>
        <taxon>Magnoliopsida</taxon>
        <taxon>eudicotyledons</taxon>
        <taxon>Gunneridae</taxon>
        <taxon>Pentapetalae</taxon>
        <taxon>asterids</taxon>
        <taxon>lamiids</taxon>
        <taxon>Solanales</taxon>
        <taxon>Solanaceae</taxon>
        <taxon>Solanoideae</taxon>
        <taxon>Solaneae</taxon>
        <taxon>Solanum</taxon>
        <taxon>Solanum subgen. Lycopersicon</taxon>
    </lineage>
</organism>
<gene>
    <name evidence="4" type="ORF">EJD97_010757</name>
</gene>
<dbReference type="InterPro" id="IPR033121">
    <property type="entry name" value="PEPTIDASE_A1"/>
</dbReference>
<feature type="domain" description="Peptidase A1" evidence="3">
    <location>
        <begin position="1"/>
        <end position="119"/>
    </location>
</feature>
<dbReference type="PANTHER" id="PTHR13683">
    <property type="entry name" value="ASPARTYL PROTEASES"/>
    <property type="match status" value="1"/>
</dbReference>
<name>A0A6N2BKL2_SOLCI</name>
<feature type="transmembrane region" description="Helical" evidence="2">
    <location>
        <begin position="138"/>
        <end position="159"/>
    </location>
</feature>
<dbReference type="EMBL" id="RXGB01002728">
    <property type="protein sequence ID" value="TMW94090.1"/>
    <property type="molecule type" value="Genomic_DNA"/>
</dbReference>
<dbReference type="InterPro" id="IPR021109">
    <property type="entry name" value="Peptidase_aspartic_dom_sf"/>
</dbReference>
<dbReference type="GO" id="GO:0004190">
    <property type="term" value="F:aspartic-type endopeptidase activity"/>
    <property type="evidence" value="ECO:0007669"/>
    <property type="project" value="InterPro"/>
</dbReference>
<dbReference type="Pfam" id="PF14541">
    <property type="entry name" value="TAXi_C"/>
    <property type="match status" value="1"/>
</dbReference>
<evidence type="ECO:0000256" key="2">
    <source>
        <dbReference type="SAM" id="Phobius"/>
    </source>
</evidence>
<protein>
    <recommendedName>
        <fullName evidence="3">Peptidase A1 domain-containing protein</fullName>
    </recommendedName>
</protein>
<evidence type="ECO:0000313" key="4">
    <source>
        <dbReference type="EMBL" id="TMW94090.1"/>
    </source>
</evidence>
<reference evidence="4" key="1">
    <citation type="submission" date="2019-05" db="EMBL/GenBank/DDBJ databases">
        <title>The de novo reference genome and transcriptome assemblies of the wild tomato species Solanum chilense.</title>
        <authorList>
            <person name="Stam R."/>
            <person name="Nosenko T."/>
            <person name="Hoerger A.C."/>
            <person name="Stephan W."/>
            <person name="Seidel M.A."/>
            <person name="Kuhn J.M.M."/>
            <person name="Haberer G."/>
            <person name="Tellier A."/>
        </authorList>
    </citation>
    <scope>NUCLEOTIDE SEQUENCE</scope>
    <source>
        <tissue evidence="4">Mature leaves</tissue>
    </source>
</reference>
<keyword evidence="2" id="KW-1133">Transmembrane helix</keyword>
<dbReference type="SUPFAM" id="SSF50630">
    <property type="entry name" value="Acid proteases"/>
    <property type="match status" value="1"/>
</dbReference>
<dbReference type="AlphaFoldDB" id="A0A6N2BKL2"/>
<evidence type="ECO:0000256" key="1">
    <source>
        <dbReference type="ARBA" id="ARBA00007447"/>
    </source>
</evidence>
<comment type="caution">
    <text evidence="4">The sequence shown here is derived from an EMBL/GenBank/DDBJ whole genome shotgun (WGS) entry which is preliminary data.</text>
</comment>
<dbReference type="InterPro" id="IPR032799">
    <property type="entry name" value="TAXi_C"/>
</dbReference>
<evidence type="ECO:0000259" key="3">
    <source>
        <dbReference type="PROSITE" id="PS51767"/>
    </source>
</evidence>
<dbReference type="PROSITE" id="PS51767">
    <property type="entry name" value="PEPTIDASE_A1"/>
    <property type="match status" value="1"/>
</dbReference>
<proteinExistence type="inferred from homology"/>
<dbReference type="GO" id="GO:0006508">
    <property type="term" value="P:proteolysis"/>
    <property type="evidence" value="ECO:0007669"/>
    <property type="project" value="InterPro"/>
</dbReference>
<dbReference type="PANTHER" id="PTHR13683:SF875">
    <property type="entry name" value="EUKARYOTIC ASPARTYL PROTEASE FAMILY PROTEIN"/>
    <property type="match status" value="1"/>
</dbReference>
<dbReference type="Gene3D" id="2.40.70.10">
    <property type="entry name" value="Acid Proteases"/>
    <property type="match status" value="1"/>
</dbReference>